<reference evidence="2 3" key="1">
    <citation type="submission" date="2014-05" db="EMBL/GenBank/DDBJ databases">
        <title>Draft genome sequence of Amycolatopsis rifamycinica DSM 46095.</title>
        <authorList>
            <person name="Lal R."/>
            <person name="Saxena A."/>
            <person name="Kumari R."/>
            <person name="Mukherjee U."/>
            <person name="Singh P."/>
            <person name="Sangwan N."/>
            <person name="Mahato N.K."/>
        </authorList>
    </citation>
    <scope>NUCLEOTIDE SEQUENCE [LARGE SCALE GENOMIC DNA]</scope>
    <source>
        <strain evidence="2 3">DSM 46095</strain>
    </source>
</reference>
<dbReference type="EMBL" id="JMQI01000011">
    <property type="protein sequence ID" value="KDN23013.1"/>
    <property type="molecule type" value="Genomic_DNA"/>
</dbReference>
<dbReference type="Proteomes" id="UP000027345">
    <property type="component" value="Unassembled WGS sequence"/>
</dbReference>
<feature type="transmembrane region" description="Helical" evidence="1">
    <location>
        <begin position="17"/>
        <end position="40"/>
    </location>
</feature>
<feature type="transmembrane region" description="Helical" evidence="1">
    <location>
        <begin position="263"/>
        <end position="283"/>
    </location>
</feature>
<evidence type="ECO:0000256" key="1">
    <source>
        <dbReference type="SAM" id="Phobius"/>
    </source>
</evidence>
<dbReference type="OrthoDB" id="343560at2"/>
<feature type="transmembrane region" description="Helical" evidence="1">
    <location>
        <begin position="156"/>
        <end position="180"/>
    </location>
</feature>
<evidence type="ECO:0000313" key="3">
    <source>
        <dbReference type="Proteomes" id="UP000027345"/>
    </source>
</evidence>
<feature type="transmembrane region" description="Helical" evidence="1">
    <location>
        <begin position="200"/>
        <end position="219"/>
    </location>
</feature>
<name>A0A066UFL1_9PSEU</name>
<dbReference type="RefSeq" id="WP_043777207.1">
    <property type="nucleotide sequence ID" value="NZ_JMQI01000011.1"/>
</dbReference>
<keyword evidence="3" id="KW-1185">Reference proteome</keyword>
<sequence length="302" mass="31061">MNALTRIWSDGRRAERIAYAVGAVLFFSGVVHALVLIATGGSWLGPLSMRKAVTFGLSFGLTLASVAWATSFLTMRARVRTLLLGAFTAASVAEVVLVSMQAWRGVPSHFNFETSFDTVVSMTLAAGGGVLVLTVIGFTAAALVEPGPGAPSLRLAVRAGLVVLLVALATGAVMIGRGVVAARGGDPQLAYTTAGALKPLHAVAMHAILVLPALAWLLRFTLHSEAHRLRVVQTAVAADLVLTAVIGVESFTGVDPLAAPLPLLLLSALATAVLAGTGIHALSGIEPAVRSARVLNGKARGR</sequence>
<dbReference type="AlphaFoldDB" id="A0A066UFL1"/>
<keyword evidence="1" id="KW-0472">Membrane</keyword>
<dbReference type="STRING" id="287986.DV20_04680"/>
<feature type="transmembrane region" description="Helical" evidence="1">
    <location>
        <begin position="231"/>
        <end position="251"/>
    </location>
</feature>
<keyword evidence="1" id="KW-1133">Transmembrane helix</keyword>
<protein>
    <submittedName>
        <fullName evidence="2">Uncharacterized protein</fullName>
    </submittedName>
</protein>
<accession>A0A066UFL1</accession>
<evidence type="ECO:0000313" key="2">
    <source>
        <dbReference type="EMBL" id="KDN23013.1"/>
    </source>
</evidence>
<feature type="transmembrane region" description="Helical" evidence="1">
    <location>
        <begin position="123"/>
        <end position="144"/>
    </location>
</feature>
<dbReference type="eggNOG" id="ENOG502ZBYF">
    <property type="taxonomic scope" value="Bacteria"/>
</dbReference>
<gene>
    <name evidence="2" type="ORF">DV20_04680</name>
</gene>
<feature type="transmembrane region" description="Helical" evidence="1">
    <location>
        <begin position="52"/>
        <end position="75"/>
    </location>
</feature>
<organism evidence="2 3">
    <name type="scientific">Amycolatopsis rifamycinica</name>
    <dbReference type="NCBI Taxonomy" id="287986"/>
    <lineage>
        <taxon>Bacteria</taxon>
        <taxon>Bacillati</taxon>
        <taxon>Actinomycetota</taxon>
        <taxon>Actinomycetes</taxon>
        <taxon>Pseudonocardiales</taxon>
        <taxon>Pseudonocardiaceae</taxon>
        <taxon>Amycolatopsis</taxon>
    </lineage>
</organism>
<proteinExistence type="predicted"/>
<comment type="caution">
    <text evidence="2">The sequence shown here is derived from an EMBL/GenBank/DDBJ whole genome shotgun (WGS) entry which is preliminary data.</text>
</comment>
<feature type="transmembrane region" description="Helical" evidence="1">
    <location>
        <begin position="82"/>
        <end position="103"/>
    </location>
</feature>
<keyword evidence="1" id="KW-0812">Transmembrane</keyword>